<proteinExistence type="predicted"/>
<reference evidence="1 2" key="1">
    <citation type="submission" date="2016-10" db="EMBL/GenBank/DDBJ databases">
        <authorList>
            <person name="de Groot N.N."/>
        </authorList>
    </citation>
    <scope>NUCLEOTIDE SEQUENCE [LARGE SCALE GENOMIC DNA]</scope>
    <source>
        <strain evidence="1 2">DSM 18610</strain>
    </source>
</reference>
<dbReference type="Proteomes" id="UP000199572">
    <property type="component" value="Unassembled WGS sequence"/>
</dbReference>
<protein>
    <submittedName>
        <fullName evidence="1">Uncharacterized protein</fullName>
    </submittedName>
</protein>
<dbReference type="EMBL" id="FOGG01000013">
    <property type="protein sequence ID" value="SER65543.1"/>
    <property type="molecule type" value="Genomic_DNA"/>
</dbReference>
<dbReference type="STRING" id="390241.SAMN04488023_11346"/>
<gene>
    <name evidence="1" type="ORF">SAMN04488023_11346</name>
</gene>
<name>A0A1H9R0Q6_9SPHI</name>
<keyword evidence="2" id="KW-1185">Reference proteome</keyword>
<dbReference type="RefSeq" id="WP_139180179.1">
    <property type="nucleotide sequence ID" value="NZ_FOGG01000013.1"/>
</dbReference>
<evidence type="ECO:0000313" key="2">
    <source>
        <dbReference type="Proteomes" id="UP000199572"/>
    </source>
</evidence>
<accession>A0A1H9R0Q6</accession>
<dbReference type="OrthoDB" id="7058913at2"/>
<organism evidence="1 2">
    <name type="scientific">Pedobacter rhizosphaerae</name>
    <dbReference type="NCBI Taxonomy" id="390241"/>
    <lineage>
        <taxon>Bacteria</taxon>
        <taxon>Pseudomonadati</taxon>
        <taxon>Bacteroidota</taxon>
        <taxon>Sphingobacteriia</taxon>
        <taxon>Sphingobacteriales</taxon>
        <taxon>Sphingobacteriaceae</taxon>
        <taxon>Pedobacter</taxon>
    </lineage>
</organism>
<evidence type="ECO:0000313" key="1">
    <source>
        <dbReference type="EMBL" id="SER65543.1"/>
    </source>
</evidence>
<dbReference type="AlphaFoldDB" id="A0A1H9R0Q6"/>
<sequence length="151" mass="18314">MMLSLENNNWVTKIIAFGKRGNDTGYYFSDKEYWIVEWWDSYGEIKDVSQVSLEEQYYNFIQRFRIDINELKRAYKLLEEKGLIYDIKCNIPCVYVDFDNELFLSTYYEQALEDKMIGNWRGKYEPFLHLIPEESHYWVIDGIDYSKESNE</sequence>